<evidence type="ECO:0000256" key="1">
    <source>
        <dbReference type="ARBA" id="ARBA00004571"/>
    </source>
</evidence>
<dbReference type="InterPro" id="IPR012910">
    <property type="entry name" value="Plug_dom"/>
</dbReference>
<dbReference type="NCBIfam" id="TIGR01783">
    <property type="entry name" value="TonB-siderophor"/>
    <property type="match status" value="1"/>
</dbReference>
<dbReference type="InterPro" id="IPR010105">
    <property type="entry name" value="TonB_sidphr_rcpt"/>
</dbReference>
<dbReference type="KEGG" id="ole:K0B96_07535"/>
<evidence type="ECO:0000256" key="13">
    <source>
        <dbReference type="PROSITE-ProRule" id="PRU01360"/>
    </source>
</evidence>
<keyword evidence="10 13" id="KW-0472">Membrane</keyword>
<dbReference type="Gene3D" id="2.40.170.20">
    <property type="entry name" value="TonB-dependent receptor, beta-barrel domain"/>
    <property type="match status" value="1"/>
</dbReference>
<dbReference type="PROSITE" id="PS52016">
    <property type="entry name" value="TONB_DEPENDENT_REC_3"/>
    <property type="match status" value="1"/>
</dbReference>
<dbReference type="Gene3D" id="3.55.50.30">
    <property type="match status" value="1"/>
</dbReference>
<keyword evidence="17" id="KW-1185">Reference proteome</keyword>
<dbReference type="Proteomes" id="UP000825051">
    <property type="component" value="Chromosome"/>
</dbReference>
<keyword evidence="2 13" id="KW-0813">Transport</keyword>
<evidence type="ECO:0000256" key="3">
    <source>
        <dbReference type="ARBA" id="ARBA00022452"/>
    </source>
</evidence>
<keyword evidence="5 13" id="KW-0812">Transmembrane</keyword>
<keyword evidence="12 13" id="KW-0998">Cell outer membrane</keyword>
<evidence type="ECO:0000256" key="14">
    <source>
        <dbReference type="SAM" id="MobiDB-lite"/>
    </source>
</evidence>
<dbReference type="SMART" id="SM00965">
    <property type="entry name" value="STN"/>
    <property type="match status" value="1"/>
</dbReference>
<evidence type="ECO:0000313" key="17">
    <source>
        <dbReference type="Proteomes" id="UP000825051"/>
    </source>
</evidence>
<feature type="compositionally biased region" description="Polar residues" evidence="14">
    <location>
        <begin position="115"/>
        <end position="133"/>
    </location>
</feature>
<dbReference type="RefSeq" id="WP_220165655.1">
    <property type="nucleotide sequence ID" value="NZ_CP080507.1"/>
</dbReference>
<keyword evidence="4" id="KW-0410">Iron transport</keyword>
<dbReference type="InterPro" id="IPR039426">
    <property type="entry name" value="TonB-dep_rcpt-like"/>
</dbReference>
<dbReference type="PANTHER" id="PTHR32552">
    <property type="entry name" value="FERRICHROME IRON RECEPTOR-RELATED"/>
    <property type="match status" value="1"/>
</dbReference>
<keyword evidence="9" id="KW-0798">TonB box</keyword>
<keyword evidence="7" id="KW-0408">Iron</keyword>
<dbReference type="GO" id="GO:0038023">
    <property type="term" value="F:signaling receptor activity"/>
    <property type="evidence" value="ECO:0007669"/>
    <property type="project" value="InterPro"/>
</dbReference>
<evidence type="ECO:0000313" key="16">
    <source>
        <dbReference type="EMBL" id="QYM80448.1"/>
    </source>
</evidence>
<feature type="domain" description="Secretin/TonB short N-terminal" evidence="15">
    <location>
        <begin position="65"/>
        <end position="117"/>
    </location>
</feature>
<dbReference type="InterPro" id="IPR036942">
    <property type="entry name" value="Beta-barrel_TonB_sf"/>
</dbReference>
<keyword evidence="8" id="KW-0406">Ion transport</keyword>
<keyword evidence="11 16" id="KW-0675">Receptor</keyword>
<dbReference type="GO" id="GO:0015891">
    <property type="term" value="P:siderophore transport"/>
    <property type="evidence" value="ECO:0007669"/>
    <property type="project" value="InterPro"/>
</dbReference>
<evidence type="ECO:0000256" key="4">
    <source>
        <dbReference type="ARBA" id="ARBA00022496"/>
    </source>
</evidence>
<evidence type="ECO:0000256" key="8">
    <source>
        <dbReference type="ARBA" id="ARBA00023065"/>
    </source>
</evidence>
<dbReference type="EMBL" id="CP080507">
    <property type="protein sequence ID" value="QYM80448.1"/>
    <property type="molecule type" value="Genomic_DNA"/>
</dbReference>
<keyword evidence="6" id="KW-0732">Signal</keyword>
<evidence type="ECO:0000256" key="5">
    <source>
        <dbReference type="ARBA" id="ARBA00022692"/>
    </source>
</evidence>
<evidence type="ECO:0000256" key="9">
    <source>
        <dbReference type="ARBA" id="ARBA00023077"/>
    </source>
</evidence>
<evidence type="ECO:0000259" key="15">
    <source>
        <dbReference type="SMART" id="SM00965"/>
    </source>
</evidence>
<dbReference type="PROSITE" id="PS01156">
    <property type="entry name" value="TONB_DEPENDENT_REC_2"/>
    <property type="match status" value="1"/>
</dbReference>
<evidence type="ECO:0000256" key="11">
    <source>
        <dbReference type="ARBA" id="ARBA00023170"/>
    </source>
</evidence>
<organism evidence="16 17">
    <name type="scientific">Horticoccus luteus</name>
    <dbReference type="NCBI Taxonomy" id="2862869"/>
    <lineage>
        <taxon>Bacteria</taxon>
        <taxon>Pseudomonadati</taxon>
        <taxon>Verrucomicrobiota</taxon>
        <taxon>Opitutia</taxon>
        <taxon>Opitutales</taxon>
        <taxon>Opitutaceae</taxon>
        <taxon>Horticoccus</taxon>
    </lineage>
</organism>
<dbReference type="AlphaFoldDB" id="A0A8F9TZ67"/>
<accession>A0A8F9TZ67</accession>
<dbReference type="CDD" id="cd01347">
    <property type="entry name" value="ligand_gated_channel"/>
    <property type="match status" value="1"/>
</dbReference>
<name>A0A8F9TZ67_9BACT</name>
<dbReference type="SUPFAM" id="SSF56935">
    <property type="entry name" value="Porins"/>
    <property type="match status" value="1"/>
</dbReference>
<dbReference type="InterPro" id="IPR037066">
    <property type="entry name" value="Plug_dom_sf"/>
</dbReference>
<dbReference type="GO" id="GO:0015344">
    <property type="term" value="F:siderophore uptake transmembrane transporter activity"/>
    <property type="evidence" value="ECO:0007669"/>
    <property type="project" value="TreeGrafter"/>
</dbReference>
<dbReference type="GO" id="GO:0009279">
    <property type="term" value="C:cell outer membrane"/>
    <property type="evidence" value="ECO:0007669"/>
    <property type="project" value="UniProtKB-SubCell"/>
</dbReference>
<dbReference type="PANTHER" id="PTHR32552:SF68">
    <property type="entry name" value="FERRICHROME OUTER MEMBRANE TRANSPORTER_PHAGE RECEPTOR"/>
    <property type="match status" value="1"/>
</dbReference>
<keyword evidence="3 13" id="KW-1134">Transmembrane beta strand</keyword>
<evidence type="ECO:0000256" key="6">
    <source>
        <dbReference type="ARBA" id="ARBA00022729"/>
    </source>
</evidence>
<evidence type="ECO:0000256" key="7">
    <source>
        <dbReference type="ARBA" id="ARBA00023004"/>
    </source>
</evidence>
<evidence type="ECO:0000256" key="12">
    <source>
        <dbReference type="ARBA" id="ARBA00023237"/>
    </source>
</evidence>
<reference evidence="16" key="1">
    <citation type="submission" date="2021-08" db="EMBL/GenBank/DDBJ databases">
        <title>Genome of a novel bacterium of the phylum Verrucomicrobia, Oleiharenicola sp. KSB-15.</title>
        <authorList>
            <person name="Chung J.-H."/>
            <person name="Ahn J.-H."/>
            <person name="Yoon Y."/>
            <person name="Kim D.-Y."/>
            <person name="An S.-H."/>
            <person name="Park I."/>
            <person name="Yeon J."/>
        </authorList>
    </citation>
    <scope>NUCLEOTIDE SEQUENCE</scope>
    <source>
        <strain evidence="16">KSB-15</strain>
    </source>
</reference>
<evidence type="ECO:0000256" key="2">
    <source>
        <dbReference type="ARBA" id="ARBA00022448"/>
    </source>
</evidence>
<comment type="similarity">
    <text evidence="13">Belongs to the TonB-dependent receptor family.</text>
</comment>
<dbReference type="InterPro" id="IPR011662">
    <property type="entry name" value="Secretin/TonB_short_N"/>
</dbReference>
<dbReference type="Gene3D" id="2.170.130.10">
    <property type="entry name" value="TonB-dependent receptor, plug domain"/>
    <property type="match status" value="1"/>
</dbReference>
<sequence length="859" mass="95067">MKLPIPAWPRLRLSPSSAIYHLACIALFALSSTLLVAQNQVRRHFDVPAGEAIETLKTAARQAELEIMFPAETVRGVKTKAVEGDYTVMEALNRMLADTELYVVRDEQSGALSVLRQSRAPQQPPRTETSTSGKADGPIQLSAFEVTDRRTHGYQATSSNSATRLNTPIVELSKSIQVITRDLIDDLKVTELNDAVYLSSAVSETSPYSGRLAVRGFENAAAKRNGLGNYGSDETITDTATIERIEVVKGPSSLLYGSSSPGGVVNYVTKQPISYAQNSVRLVAGSFGKHRAEIDSGGPLIGDGKTLNYRLVGAYNEEDSFGKYNGGQRSVVAGSLRWHITPDTYILVGAQFDRGDRTNIRPGNYPISRSKFDANGNFVSLHDHFELSKEARDEWVGAFSGPYNRHHSRVQRYDADVFHKFTSELSLFAHYSYIDNNLQEAYSTSSAEGWQQSPYAVAGRNEMLQGGYWRTPHRRSGNGTVTLNYDLKRENFETQIIAGWEGYIFDLKQGDYSQDAKYWQLVNFVNQTGYGQTWENTLAGLNEGIANGHWHITDIYNRTQTYQAPYLLLHTYLMDRRLRIIAGIRHDAVTIKQIFHTKDATSSDPFALTAGSVSSNKASATTPMLGVSYSPIKDQKGFVVFGNYSESLVANEITNPDGSNLPPEIGKGWEIGTKLDLNQRLSMTLSYYTSDRTNLARGVPNTSPQQWVASGLQRSKGFDLDLFYAITPAWQLIASATTIDAVYIDDGDAALIGTRLPSVSKWNWSAWTKYNFTVGKLKGLSLGGGLVSRAQYQVYGANYPGMIGPEFTRVDLLANYTTKLNGHDLELSVKFNNIFDKVYLVGPVFGQPRSIETSVTMKF</sequence>
<gene>
    <name evidence="16" type="ORF">K0B96_07535</name>
</gene>
<evidence type="ECO:0000256" key="10">
    <source>
        <dbReference type="ARBA" id="ARBA00023136"/>
    </source>
</evidence>
<feature type="region of interest" description="Disordered" evidence="14">
    <location>
        <begin position="113"/>
        <end position="137"/>
    </location>
</feature>
<protein>
    <submittedName>
        <fullName evidence="16">TonB-dependent receptor</fullName>
    </submittedName>
</protein>
<dbReference type="InterPro" id="IPR010917">
    <property type="entry name" value="TonB_rcpt_CS"/>
</dbReference>
<proteinExistence type="inferred from homology"/>
<comment type="subcellular location">
    <subcellularLocation>
        <location evidence="1 13">Cell outer membrane</location>
        <topology evidence="1 13">Multi-pass membrane protein</topology>
    </subcellularLocation>
</comment>
<dbReference type="Pfam" id="PF07715">
    <property type="entry name" value="Plug"/>
    <property type="match status" value="1"/>
</dbReference>